<evidence type="ECO:0000313" key="1">
    <source>
        <dbReference type="EMBL" id="MFG6109810.1"/>
    </source>
</evidence>
<dbReference type="Proteomes" id="UP001605261">
    <property type="component" value="Unassembled WGS sequence"/>
</dbReference>
<proteinExistence type="predicted"/>
<comment type="caution">
    <text evidence="1">The sequence shown here is derived from an EMBL/GenBank/DDBJ whole genome shotgun (WGS) entry which is preliminary data.</text>
</comment>
<sequence length="222" mass="24804">MSTALAPSCYQCDATATGREHVPPKCLFPRNMDRSRLITVPSCSKHNNDTSQADEYLKFLLGAIASDVPPSIIASAARGAVRLAEKRSRNIQRFGFKWDEQTLVIGNEFTVDIELLRAGLEKMARALYFDHHGGHRKLRIPLHVLPLFLPVDNASDVHFRADVERLRSQTAQDMERYPKAGGHQQIFAYQMFESATTVMMNMQFYGGHHAAVVGLFQATGDA</sequence>
<gene>
    <name evidence="1" type="ORF">ACEU0G_003831</name>
</gene>
<reference evidence="1 2" key="1">
    <citation type="submission" date="2024-09" db="EMBL/GenBank/DDBJ databases">
        <authorList>
            <consortium name="All-Russian atlas of soil microorganisms"/>
            <consortium name="as a basis for the search for new antimicrobial producers and enzymes with unique properties"/>
            <person name="Sokolova E.A."/>
            <person name="Voronina E.N."/>
        </authorList>
    </citation>
    <scope>NUCLEOTIDE SEQUENCE [LARGE SCALE GENOMIC DNA]</scope>
    <source>
        <strain evidence="1 2">AF-22b-331.1</strain>
    </source>
</reference>
<keyword evidence="2" id="KW-1185">Reference proteome</keyword>
<dbReference type="RefSeq" id="WP_394163648.1">
    <property type="nucleotide sequence ID" value="NZ_JBHGCJ010000008.1"/>
</dbReference>
<protein>
    <submittedName>
        <fullName evidence="1">Uncharacterized protein</fullName>
    </submittedName>
</protein>
<dbReference type="EMBL" id="JBHGCJ010000008">
    <property type="protein sequence ID" value="MFG6109810.1"/>
    <property type="molecule type" value="Genomic_DNA"/>
</dbReference>
<name>A0ABW7CY51_9GAMM</name>
<organism evidence="1 2">
    <name type="scientific">Stenotrophomonas nematodicola</name>
    <dbReference type="NCBI Taxonomy" id="2656746"/>
    <lineage>
        <taxon>Bacteria</taxon>
        <taxon>Pseudomonadati</taxon>
        <taxon>Pseudomonadota</taxon>
        <taxon>Gammaproteobacteria</taxon>
        <taxon>Lysobacterales</taxon>
        <taxon>Lysobacteraceae</taxon>
        <taxon>Stenotrophomonas</taxon>
    </lineage>
</organism>
<evidence type="ECO:0000313" key="2">
    <source>
        <dbReference type="Proteomes" id="UP001605261"/>
    </source>
</evidence>
<accession>A0ABW7CY51</accession>